<dbReference type="InterPro" id="IPR036361">
    <property type="entry name" value="SAP_dom_sf"/>
</dbReference>
<proteinExistence type="predicted"/>
<feature type="coiled-coil region" evidence="1">
    <location>
        <begin position="55"/>
        <end position="82"/>
    </location>
</feature>
<sequence>MPRQYPVMLYLDYLTNFAVAHNQDEYDKLVEQGYTTHDKVKTEPEPVNADNDDLLTAAYGEIEKLEDEVELLRQKLAVYESAKDTNQDGVVSYDEMKSSELQALLRQRGVEFKTRDNKDTLVKLAQDSE</sequence>
<dbReference type="Proteomes" id="UP000254123">
    <property type="component" value="Unassembled WGS sequence"/>
</dbReference>
<dbReference type="Gene3D" id="1.10.720.30">
    <property type="entry name" value="SAP domain"/>
    <property type="match status" value="1"/>
</dbReference>
<protein>
    <recommendedName>
        <fullName evidence="4">HeH/LEM domain</fullName>
    </recommendedName>
</protein>
<keyword evidence="1" id="KW-0175">Coiled coil</keyword>
<dbReference type="RefSeq" id="WP_028858185.1">
    <property type="nucleotide sequence ID" value="NZ_CAJHAQ010000001.1"/>
</dbReference>
<gene>
    <name evidence="2" type="ORF">NCTC10526_00732</name>
</gene>
<dbReference type="STRING" id="1123034.GCA_000685805_00538"/>
<evidence type="ECO:0008006" key="4">
    <source>
        <dbReference type="Google" id="ProtNLM"/>
    </source>
</evidence>
<name>A0A379LIK9_9GAMM</name>
<keyword evidence="3" id="KW-1185">Reference proteome</keyword>
<dbReference type="AlphaFoldDB" id="A0A379LIK9"/>
<dbReference type="InterPro" id="IPR018247">
    <property type="entry name" value="EF_Hand_1_Ca_BS"/>
</dbReference>
<evidence type="ECO:0000313" key="2">
    <source>
        <dbReference type="EMBL" id="SUD90406.1"/>
    </source>
</evidence>
<evidence type="ECO:0000313" key="3">
    <source>
        <dbReference type="Proteomes" id="UP000254123"/>
    </source>
</evidence>
<reference evidence="2 3" key="1">
    <citation type="submission" date="2018-06" db="EMBL/GenBank/DDBJ databases">
        <authorList>
            <consortium name="Pathogen Informatics"/>
            <person name="Doyle S."/>
        </authorList>
    </citation>
    <scope>NUCLEOTIDE SEQUENCE [LARGE SCALE GENOMIC DNA]</scope>
    <source>
        <strain evidence="2 3">NCTC10526</strain>
    </source>
</reference>
<dbReference type="PROSITE" id="PS00018">
    <property type="entry name" value="EF_HAND_1"/>
    <property type="match status" value="1"/>
</dbReference>
<organism evidence="2 3">
    <name type="scientific">Psychrobacter phenylpyruvicus</name>
    <dbReference type="NCBI Taxonomy" id="29432"/>
    <lineage>
        <taxon>Bacteria</taxon>
        <taxon>Pseudomonadati</taxon>
        <taxon>Pseudomonadota</taxon>
        <taxon>Gammaproteobacteria</taxon>
        <taxon>Moraxellales</taxon>
        <taxon>Moraxellaceae</taxon>
        <taxon>Psychrobacter</taxon>
    </lineage>
</organism>
<evidence type="ECO:0000256" key="1">
    <source>
        <dbReference type="SAM" id="Coils"/>
    </source>
</evidence>
<dbReference type="EMBL" id="UGVC01000001">
    <property type="protein sequence ID" value="SUD90406.1"/>
    <property type="molecule type" value="Genomic_DNA"/>
</dbReference>
<accession>A0A379LIK9</accession>